<dbReference type="PANTHER" id="PTHR30093:SF47">
    <property type="entry name" value="TYPE IV PILUS NON-CORE MINOR PILIN PILE"/>
    <property type="match status" value="1"/>
</dbReference>
<dbReference type="SUPFAM" id="SSF54523">
    <property type="entry name" value="Pili subunits"/>
    <property type="match status" value="1"/>
</dbReference>
<reference evidence="3" key="1">
    <citation type="journal article" date="2019" name="Int. J. Syst. Evol. Microbiol.">
        <title>The Global Catalogue of Microorganisms (GCM) 10K type strain sequencing project: providing services to taxonomists for standard genome sequencing and annotation.</title>
        <authorList>
            <consortium name="The Broad Institute Genomics Platform"/>
            <consortium name="The Broad Institute Genome Sequencing Center for Infectious Disease"/>
            <person name="Wu L."/>
            <person name="Ma J."/>
        </authorList>
    </citation>
    <scope>NUCLEOTIDE SEQUENCE [LARGE SCALE GENOMIC DNA]</scope>
    <source>
        <strain evidence="3">CCUG 30340</strain>
    </source>
</reference>
<dbReference type="Gene3D" id="3.30.700.10">
    <property type="entry name" value="Glycoprotein, Type 4 Pilin"/>
    <property type="match status" value="1"/>
</dbReference>
<dbReference type="Pfam" id="PF07963">
    <property type="entry name" value="N_methyl"/>
    <property type="match status" value="1"/>
</dbReference>
<dbReference type="NCBIfam" id="TIGR02532">
    <property type="entry name" value="IV_pilin_GFxxxE"/>
    <property type="match status" value="1"/>
</dbReference>
<dbReference type="InterPro" id="IPR012902">
    <property type="entry name" value="N_methyl_site"/>
</dbReference>
<dbReference type="RefSeq" id="WP_380022567.1">
    <property type="nucleotide sequence ID" value="NZ_JBHSHD010000016.1"/>
</dbReference>
<keyword evidence="1" id="KW-1133">Transmembrane helix</keyword>
<gene>
    <name evidence="2" type="ORF">ACFO6Q_18330</name>
</gene>
<dbReference type="InterPro" id="IPR045584">
    <property type="entry name" value="Pilin-like"/>
</dbReference>
<accession>A0ABV9QY38</accession>
<comment type="caution">
    <text evidence="2">The sequence shown here is derived from an EMBL/GenBank/DDBJ whole genome shotgun (WGS) entry which is preliminary data.</text>
</comment>
<evidence type="ECO:0000256" key="1">
    <source>
        <dbReference type="SAM" id="Phobius"/>
    </source>
</evidence>
<protein>
    <submittedName>
        <fullName evidence="2">Type IV pilin protein</fullName>
    </submittedName>
</protein>
<dbReference type="InterPro" id="IPR031982">
    <property type="entry name" value="PilE-like"/>
</dbReference>
<dbReference type="PROSITE" id="PS00409">
    <property type="entry name" value="PROKAR_NTER_METHYL"/>
    <property type="match status" value="1"/>
</dbReference>
<dbReference type="PANTHER" id="PTHR30093">
    <property type="entry name" value="GENERAL SECRETION PATHWAY PROTEIN G"/>
    <property type="match status" value="1"/>
</dbReference>
<dbReference type="Proteomes" id="UP001595886">
    <property type="component" value="Unassembled WGS sequence"/>
</dbReference>
<keyword evidence="1" id="KW-0472">Membrane</keyword>
<feature type="transmembrane region" description="Helical" evidence="1">
    <location>
        <begin position="12"/>
        <end position="32"/>
    </location>
</feature>
<keyword evidence="3" id="KW-1185">Reference proteome</keyword>
<dbReference type="EMBL" id="JBHSHD010000016">
    <property type="protein sequence ID" value="MFC4822288.1"/>
    <property type="molecule type" value="Genomic_DNA"/>
</dbReference>
<dbReference type="Pfam" id="PF16732">
    <property type="entry name" value="ComP_DUS"/>
    <property type="match status" value="1"/>
</dbReference>
<name>A0ABV9QY38_9GAMM</name>
<evidence type="ECO:0000313" key="2">
    <source>
        <dbReference type="EMBL" id="MFC4822288.1"/>
    </source>
</evidence>
<keyword evidence="1" id="KW-0812">Transmembrane</keyword>
<evidence type="ECO:0000313" key="3">
    <source>
        <dbReference type="Proteomes" id="UP001595886"/>
    </source>
</evidence>
<sequence length="136" mass="15110">MASQKNRGFTLIELMIVVAIVAILAAIAYPSYTNYVLRTRRADGKEFLMRIAAAQERYYTNFNRYATFDELNLGSNTSEKGYYAVEVTRENGNQTYLLTAAPQGAQGADQCENLLLTNTGAKDWSGPKPPPNGNCW</sequence>
<organism evidence="2 3">
    <name type="scientific">Dokdonella ginsengisoli</name>
    <dbReference type="NCBI Taxonomy" id="363846"/>
    <lineage>
        <taxon>Bacteria</taxon>
        <taxon>Pseudomonadati</taxon>
        <taxon>Pseudomonadota</taxon>
        <taxon>Gammaproteobacteria</taxon>
        <taxon>Lysobacterales</taxon>
        <taxon>Rhodanobacteraceae</taxon>
        <taxon>Dokdonella</taxon>
    </lineage>
</organism>
<proteinExistence type="predicted"/>